<name>A0ABS8DGL0_9FIRM</name>
<comment type="caution">
    <text evidence="2">The sequence shown here is derived from an EMBL/GenBank/DDBJ whole genome shotgun (WGS) entry which is preliminary data.</text>
</comment>
<dbReference type="Gene3D" id="3.40.630.30">
    <property type="match status" value="1"/>
</dbReference>
<dbReference type="GO" id="GO:0016746">
    <property type="term" value="F:acyltransferase activity"/>
    <property type="evidence" value="ECO:0007669"/>
    <property type="project" value="UniProtKB-KW"/>
</dbReference>
<protein>
    <submittedName>
        <fullName evidence="2">GNAT family N-acetyltransferase</fullName>
        <ecNumber evidence="2">2.3.1.-</ecNumber>
    </submittedName>
</protein>
<keyword evidence="2" id="KW-0012">Acyltransferase</keyword>
<accession>A0ABS8DGL0</accession>
<dbReference type="InterPro" id="IPR016181">
    <property type="entry name" value="Acyl_CoA_acyltransferase"/>
</dbReference>
<dbReference type="PANTHER" id="PTHR39173:SF1">
    <property type="entry name" value="ACETYLTRANSFERASE"/>
    <property type="match status" value="1"/>
</dbReference>
<evidence type="ECO:0000313" key="3">
    <source>
        <dbReference type="Proteomes" id="UP001299546"/>
    </source>
</evidence>
<organism evidence="2 3">
    <name type="scientific">Bariatricus massiliensis</name>
    <dbReference type="NCBI Taxonomy" id="1745713"/>
    <lineage>
        <taxon>Bacteria</taxon>
        <taxon>Bacillati</taxon>
        <taxon>Bacillota</taxon>
        <taxon>Clostridia</taxon>
        <taxon>Lachnospirales</taxon>
        <taxon>Lachnospiraceae</taxon>
        <taxon>Bariatricus</taxon>
    </lineage>
</organism>
<keyword evidence="2" id="KW-0808">Transferase</keyword>
<dbReference type="InterPro" id="IPR000182">
    <property type="entry name" value="GNAT_dom"/>
</dbReference>
<dbReference type="RefSeq" id="WP_066737394.1">
    <property type="nucleotide sequence ID" value="NZ_JAJCIQ010000006.1"/>
</dbReference>
<evidence type="ECO:0000313" key="2">
    <source>
        <dbReference type="EMBL" id="MCB7387553.1"/>
    </source>
</evidence>
<dbReference type="PROSITE" id="PS51186">
    <property type="entry name" value="GNAT"/>
    <property type="match status" value="1"/>
</dbReference>
<dbReference type="CDD" id="cd04301">
    <property type="entry name" value="NAT_SF"/>
    <property type="match status" value="1"/>
</dbReference>
<evidence type="ECO:0000259" key="1">
    <source>
        <dbReference type="PROSITE" id="PS51186"/>
    </source>
</evidence>
<dbReference type="Proteomes" id="UP001299546">
    <property type="component" value="Unassembled WGS sequence"/>
</dbReference>
<sequence length="169" mass="19733">MLYLKKTNWEDAEKEYEYITALPEDESGFTNNYFGISKEEFMNKVLPELIDYSEGIGLPEGYVPETDFFLWDDDQIVGLFRIRHFLNDFLRDGAGHIGYGIKKEYRGRGFATEGLRLAIEKAKEIISEDEIYMSVHKDNPASLRAQEKNGAYIHHEDEAEYYTRIRLQA</sequence>
<reference evidence="2 3" key="1">
    <citation type="submission" date="2021-10" db="EMBL/GenBank/DDBJ databases">
        <title>Collection of gut derived symbiotic bacterial strains cultured from healthy donors.</title>
        <authorList>
            <person name="Lin H."/>
            <person name="Littmann E."/>
            <person name="Kohout C."/>
            <person name="Pamer E.G."/>
        </authorList>
    </citation>
    <scope>NUCLEOTIDE SEQUENCE [LARGE SCALE GENOMIC DNA]</scope>
    <source>
        <strain evidence="2 3">DFI.1.165</strain>
    </source>
</reference>
<dbReference type="Pfam" id="PF13302">
    <property type="entry name" value="Acetyltransf_3"/>
    <property type="match status" value="1"/>
</dbReference>
<dbReference type="EC" id="2.3.1.-" evidence="2"/>
<keyword evidence="3" id="KW-1185">Reference proteome</keyword>
<feature type="domain" description="N-acetyltransferase" evidence="1">
    <location>
        <begin position="16"/>
        <end position="169"/>
    </location>
</feature>
<gene>
    <name evidence="2" type="ORF">LIZ65_09645</name>
</gene>
<proteinExistence type="predicted"/>
<dbReference type="EMBL" id="JAJCIS010000005">
    <property type="protein sequence ID" value="MCB7387553.1"/>
    <property type="molecule type" value="Genomic_DNA"/>
</dbReference>
<dbReference type="PANTHER" id="PTHR39173">
    <property type="entry name" value="ACETYLTRANSFERASE"/>
    <property type="match status" value="1"/>
</dbReference>
<dbReference type="SUPFAM" id="SSF55729">
    <property type="entry name" value="Acyl-CoA N-acyltransferases (Nat)"/>
    <property type="match status" value="1"/>
</dbReference>